<evidence type="ECO:0000256" key="1">
    <source>
        <dbReference type="ARBA" id="ARBA00022649"/>
    </source>
</evidence>
<accession>A0A4S3TMR5</accession>
<evidence type="ECO:0008006" key="4">
    <source>
        <dbReference type="Google" id="ProtNLM"/>
    </source>
</evidence>
<dbReference type="RefSeq" id="WP_141463964.1">
    <property type="nucleotide sequence ID" value="NZ_RBZW01000019.1"/>
</dbReference>
<dbReference type="EMBL" id="RBZW01000019">
    <property type="protein sequence ID" value="THE65531.1"/>
    <property type="molecule type" value="Genomic_DNA"/>
</dbReference>
<sequence length="74" mass="8719">MATTISLTEKAYESLKALKREDESFSDVVQRLSGAHEDKMKWFGSWADVDLRNAVDDYRDEYDRDLEKRLTERS</sequence>
<dbReference type="OrthoDB" id="9187at2157"/>
<evidence type="ECO:0000313" key="2">
    <source>
        <dbReference type="EMBL" id="THE65531.1"/>
    </source>
</evidence>
<protein>
    <recommendedName>
        <fullName evidence="4">Antitoxin</fullName>
    </recommendedName>
</protein>
<reference evidence="2 3" key="1">
    <citation type="submission" date="2018-10" db="EMBL/GenBank/DDBJ databases">
        <title>Natronolimnobius sp. XQ-INN 246 isolated from Inner Mongolia Autonomous Region of China.</title>
        <authorList>
            <person name="Xue Q."/>
        </authorList>
    </citation>
    <scope>NUCLEOTIDE SEQUENCE [LARGE SCALE GENOMIC DNA]</scope>
    <source>
        <strain evidence="2 3">XQ-INN 246</strain>
    </source>
</reference>
<keyword evidence="1" id="KW-1277">Toxin-antitoxin system</keyword>
<proteinExistence type="predicted"/>
<comment type="caution">
    <text evidence="2">The sequence shown here is derived from an EMBL/GenBank/DDBJ whole genome shotgun (WGS) entry which is preliminary data.</text>
</comment>
<dbReference type="Proteomes" id="UP000318864">
    <property type="component" value="Unassembled WGS sequence"/>
</dbReference>
<evidence type="ECO:0000313" key="3">
    <source>
        <dbReference type="Proteomes" id="UP000318864"/>
    </source>
</evidence>
<dbReference type="InterPro" id="IPR003847">
    <property type="entry name" value="Put_antitoxin"/>
</dbReference>
<organism evidence="2 3">
    <name type="scientific">Salinadaptatus halalkaliphilus</name>
    <dbReference type="NCBI Taxonomy" id="2419781"/>
    <lineage>
        <taxon>Archaea</taxon>
        <taxon>Methanobacteriati</taxon>
        <taxon>Methanobacteriota</taxon>
        <taxon>Stenosarchaea group</taxon>
        <taxon>Halobacteria</taxon>
        <taxon>Halobacteriales</taxon>
        <taxon>Natrialbaceae</taxon>
        <taxon>Salinadaptatus</taxon>
    </lineage>
</organism>
<gene>
    <name evidence="2" type="ORF">D8Y22_06865</name>
</gene>
<name>A0A4S3TMR5_9EURY</name>
<dbReference type="Pfam" id="PF02697">
    <property type="entry name" value="VAPB_antitox"/>
    <property type="match status" value="1"/>
</dbReference>
<dbReference type="AlphaFoldDB" id="A0A4S3TMR5"/>
<keyword evidence="3" id="KW-1185">Reference proteome</keyword>